<comment type="caution">
    <text evidence="1">The sequence shown here is derived from an EMBL/GenBank/DDBJ whole genome shotgun (WGS) entry which is preliminary data.</text>
</comment>
<evidence type="ECO:0000313" key="1">
    <source>
        <dbReference type="EMBL" id="KAL0349890.1"/>
    </source>
</evidence>
<proteinExistence type="predicted"/>
<name>A0AAW2P1C3_SESRA</name>
<dbReference type="AlphaFoldDB" id="A0AAW2P1C3"/>
<gene>
    <name evidence="1" type="ORF">Sradi_4138200</name>
</gene>
<dbReference type="EMBL" id="JACGWJ010000018">
    <property type="protein sequence ID" value="KAL0349890.1"/>
    <property type="molecule type" value="Genomic_DNA"/>
</dbReference>
<organism evidence="1">
    <name type="scientific">Sesamum radiatum</name>
    <name type="common">Black benniseed</name>
    <dbReference type="NCBI Taxonomy" id="300843"/>
    <lineage>
        <taxon>Eukaryota</taxon>
        <taxon>Viridiplantae</taxon>
        <taxon>Streptophyta</taxon>
        <taxon>Embryophyta</taxon>
        <taxon>Tracheophyta</taxon>
        <taxon>Spermatophyta</taxon>
        <taxon>Magnoliopsida</taxon>
        <taxon>eudicotyledons</taxon>
        <taxon>Gunneridae</taxon>
        <taxon>Pentapetalae</taxon>
        <taxon>asterids</taxon>
        <taxon>lamiids</taxon>
        <taxon>Lamiales</taxon>
        <taxon>Pedaliaceae</taxon>
        <taxon>Sesamum</taxon>
    </lineage>
</organism>
<sequence length="123" mass="14262">MAKQTPHKRGDILELKFISTAPETTGKRSHPAFHFIKLQRPDMVAFNRIKAISEEAPLVLAIRQDDISTRRAWGLWVYLIEMDKVKYPFKIFSNKVNGSLLNSMTGKNTDFAKSMFEKKRMFI</sequence>
<accession>A0AAW2P1C3</accession>
<reference evidence="1" key="2">
    <citation type="journal article" date="2024" name="Plant">
        <title>Genomic evolution and insights into agronomic trait innovations of Sesamum species.</title>
        <authorList>
            <person name="Miao H."/>
            <person name="Wang L."/>
            <person name="Qu L."/>
            <person name="Liu H."/>
            <person name="Sun Y."/>
            <person name="Le M."/>
            <person name="Wang Q."/>
            <person name="Wei S."/>
            <person name="Zheng Y."/>
            <person name="Lin W."/>
            <person name="Duan Y."/>
            <person name="Cao H."/>
            <person name="Xiong S."/>
            <person name="Wang X."/>
            <person name="Wei L."/>
            <person name="Li C."/>
            <person name="Ma Q."/>
            <person name="Ju M."/>
            <person name="Zhao R."/>
            <person name="Li G."/>
            <person name="Mu C."/>
            <person name="Tian Q."/>
            <person name="Mei H."/>
            <person name="Zhang T."/>
            <person name="Gao T."/>
            <person name="Zhang H."/>
        </authorList>
    </citation>
    <scope>NUCLEOTIDE SEQUENCE</scope>
    <source>
        <strain evidence="1">G02</strain>
    </source>
</reference>
<protein>
    <submittedName>
        <fullName evidence="1">Uncharacterized protein</fullName>
    </submittedName>
</protein>
<reference evidence="1" key="1">
    <citation type="submission" date="2020-06" db="EMBL/GenBank/DDBJ databases">
        <authorList>
            <person name="Li T."/>
            <person name="Hu X."/>
            <person name="Zhang T."/>
            <person name="Song X."/>
            <person name="Zhang H."/>
            <person name="Dai N."/>
            <person name="Sheng W."/>
            <person name="Hou X."/>
            <person name="Wei L."/>
        </authorList>
    </citation>
    <scope>NUCLEOTIDE SEQUENCE</scope>
    <source>
        <strain evidence="1">G02</strain>
        <tissue evidence="1">Leaf</tissue>
    </source>
</reference>